<name>A0A2I1H9D3_9GLOM</name>
<dbReference type="VEuPathDB" id="FungiDB:RhiirA1_533856"/>
<feature type="transmembrane region" description="Helical" evidence="7">
    <location>
        <begin position="934"/>
        <end position="956"/>
    </location>
</feature>
<evidence type="ECO:0000256" key="1">
    <source>
        <dbReference type="ARBA" id="ARBA00004141"/>
    </source>
</evidence>
<dbReference type="GO" id="GO:0005886">
    <property type="term" value="C:plasma membrane"/>
    <property type="evidence" value="ECO:0007669"/>
    <property type="project" value="TreeGrafter"/>
</dbReference>
<dbReference type="SUPFAM" id="SSF50978">
    <property type="entry name" value="WD40 repeat-like"/>
    <property type="match status" value="1"/>
</dbReference>
<evidence type="ECO:0000256" key="3">
    <source>
        <dbReference type="ARBA" id="ARBA00022737"/>
    </source>
</evidence>
<keyword evidence="4 7" id="KW-1133">Transmembrane helix</keyword>
<feature type="transmembrane region" description="Helical" evidence="7">
    <location>
        <begin position="1101"/>
        <end position="1126"/>
    </location>
</feature>
<evidence type="ECO:0000313" key="9">
    <source>
        <dbReference type="EMBL" id="PKY55484.1"/>
    </source>
</evidence>
<proteinExistence type="predicted"/>
<reference evidence="9 10" key="1">
    <citation type="submission" date="2015-10" db="EMBL/GenBank/DDBJ databases">
        <title>Genome analyses suggest a sexual origin of heterokaryosis in a supposedly ancient asexual fungus.</title>
        <authorList>
            <person name="Ropars J."/>
            <person name="Sedzielewska K."/>
            <person name="Noel J."/>
            <person name="Charron P."/>
            <person name="Farinelli L."/>
            <person name="Marton T."/>
            <person name="Kruger M."/>
            <person name="Pelin A."/>
            <person name="Brachmann A."/>
            <person name="Corradi N."/>
        </authorList>
    </citation>
    <scope>NUCLEOTIDE SEQUENCE [LARGE SCALE GENOMIC DNA]</scope>
    <source>
        <strain evidence="9 10">A4</strain>
    </source>
</reference>
<feature type="compositionally biased region" description="Basic and acidic residues" evidence="6">
    <location>
        <begin position="754"/>
        <end position="788"/>
    </location>
</feature>
<feature type="region of interest" description="Disordered" evidence="6">
    <location>
        <begin position="1246"/>
        <end position="1279"/>
    </location>
</feature>
<feature type="compositionally biased region" description="Polar residues" evidence="6">
    <location>
        <begin position="8"/>
        <end position="22"/>
    </location>
</feature>
<dbReference type="GO" id="GO:0005216">
    <property type="term" value="F:monoatomic ion channel activity"/>
    <property type="evidence" value="ECO:0007669"/>
    <property type="project" value="InterPro"/>
</dbReference>
<keyword evidence="5 7" id="KW-0472">Membrane</keyword>
<gene>
    <name evidence="9" type="ORF">RhiirA4_474973</name>
</gene>
<dbReference type="PANTHER" id="PTHR10582">
    <property type="entry name" value="TRANSIENT RECEPTOR POTENTIAL ION CHANNEL PROTEIN"/>
    <property type="match status" value="1"/>
</dbReference>
<evidence type="ECO:0000256" key="6">
    <source>
        <dbReference type="SAM" id="MobiDB-lite"/>
    </source>
</evidence>
<dbReference type="EMBL" id="LLXI01001869">
    <property type="protein sequence ID" value="PKY55484.1"/>
    <property type="molecule type" value="Genomic_DNA"/>
</dbReference>
<keyword evidence="10" id="KW-1185">Reference proteome</keyword>
<feature type="transmembrane region" description="Helical" evidence="7">
    <location>
        <begin position="968"/>
        <end position="989"/>
    </location>
</feature>
<accession>A0A2I1H9D3</accession>
<feature type="transmembrane region" description="Helical" evidence="7">
    <location>
        <begin position="903"/>
        <end position="922"/>
    </location>
</feature>
<dbReference type="VEuPathDB" id="FungiDB:FUN_019799"/>
<dbReference type="InterPro" id="IPR036322">
    <property type="entry name" value="WD40_repeat_dom_sf"/>
</dbReference>
<feature type="transmembrane region" description="Helical" evidence="7">
    <location>
        <begin position="995"/>
        <end position="1016"/>
    </location>
</feature>
<comment type="caution">
    <text evidence="9">The sequence shown here is derived from an EMBL/GenBank/DDBJ whole genome shotgun (WGS) entry which is preliminary data.</text>
</comment>
<keyword evidence="2 7" id="KW-0812">Transmembrane</keyword>
<protein>
    <recommendedName>
        <fullName evidence="8">Ion transport domain-containing protein</fullName>
    </recommendedName>
</protein>
<feature type="compositionally biased region" description="Basic and acidic residues" evidence="6">
    <location>
        <begin position="796"/>
        <end position="828"/>
    </location>
</feature>
<dbReference type="Gene3D" id="1.10.287.70">
    <property type="match status" value="1"/>
</dbReference>
<evidence type="ECO:0000256" key="4">
    <source>
        <dbReference type="ARBA" id="ARBA00022989"/>
    </source>
</evidence>
<feature type="region of interest" description="Disordered" evidence="6">
    <location>
        <begin position="1"/>
        <end position="29"/>
    </location>
</feature>
<evidence type="ECO:0000256" key="2">
    <source>
        <dbReference type="ARBA" id="ARBA00022692"/>
    </source>
</evidence>
<evidence type="ECO:0000256" key="5">
    <source>
        <dbReference type="ARBA" id="ARBA00023136"/>
    </source>
</evidence>
<feature type="transmembrane region" description="Helical" evidence="7">
    <location>
        <begin position="838"/>
        <end position="856"/>
    </location>
</feature>
<dbReference type="InterPro" id="IPR005821">
    <property type="entry name" value="Ion_trans_dom"/>
</dbReference>
<dbReference type="GO" id="GO:0098703">
    <property type="term" value="P:calcium ion import across plasma membrane"/>
    <property type="evidence" value="ECO:0007669"/>
    <property type="project" value="TreeGrafter"/>
</dbReference>
<dbReference type="VEuPathDB" id="FungiDB:RhiirA1_444499"/>
<sequence>MSEKEVEPQNNTLTIEVSNEISSETKEEQIEKHRKSIDRIYVEEYSDDYVVTYSEKDKSVLGWTVNVEKNGYQPDVYFKSDQIKKGFNGRILNKKLLLFNDDWFIDLNSDRTNRDRFLELKHPISRYEDDHIGFLPNGDLVHVSLSGGKIYKYYLKDKPKNANLWEYSQINDIKFPESLYDQITKLSCSVYQTKLFLIVKIVNDNKALILQFDLLTMNLERQYITDITIGSYRNIRVIMNKNQTLLATTYDSNYFLHIYSMENGMLLFKNKYGDPIEFITLKNNSERLIVSGFDSNPKLVDPYKAYDVVDLPEDFNYTRKVFIDNGNVCFRNGLDENKLNKLQRPSNKINSIYTFSTFKIIQGMLNEIIGQGDIISLTQSSEQTVLKDKVEIKDSGLCKLVLSVGYDDYDMIALEDNDDSTVDSYLIPYILSFKLLNDHDLVLIHVNGIDIYTIDEDGLRNRYFWNNNKWEYNYQKYREDCYDYDINFTNEHYKPLIESILKDEFDDSKYSIPFSKFVAHGNREEIIKAAIYDQLASSNFRFEMLKMAIEDYDDVIRQITINENSVLVISKFGIEILKISIEKNRDNIIQQIFTNDSLVFVISKFGIEILKLAIEKNCDYFIQQIINRTIKDYNENYMTAISLNLPELCDYYPDYIIKYISSTSIMLSPYCRSIRNSKNTSLHSYTNIYIKESHTMGNKVLKSISAIYKWLIQYLWIEEEIQTVSFIVPFSQICLYQDNTENNNHENHVHEIENNNHETENNNHETENNNHETENNNHETENNNHETENNDLETENNNHKTENNDLENHDSKSNDNENQETEKNHDIKPKKNHDIKSIIFTILKKIITIIKIIMVIPKSNSIWNKFLYQPNSILFCNIDSNHSYNWWNFAAIIDFKWKTFGRVYYYLIWLFYTIFYICYSLASTLEQNSIPDFYFNLLFIISIIFGSIFLIFEVRYYLWNYKLYLSDIWNLFDLGAYILPIIASIFWLINKSPPLWLRAISIILLSFKFLLFFRVFKSYGIYFAIIIGVAKTVSPFLVLLLFIVLGYAQAFFIVLRQFSNDPNSGPNTNMFNWFPTSLLAVYKLLTGDSGSLSSFDYREHAVMTILLVTFTFFTVIYLLNLFIGLLNLAIGDYNKEEEFLLQKAKIIMEIELFYMLPYQRRNKKWFPDWIYYDIPVTEIRKLINAIDNNQTVFNYPPIISEKLRKLVVLTDDDNKLEKKIDQLTRQNAELKQQNKRIMKFIGVEQDNKEEKDSKKEQNSEKKQDSEEEQDNKLIEQTKEELTLKEKMDKIEQKMEIIMELLTKLN</sequence>
<feature type="region of interest" description="Disordered" evidence="6">
    <location>
        <begin position="754"/>
        <end position="828"/>
    </location>
</feature>
<evidence type="ECO:0000256" key="7">
    <source>
        <dbReference type="SAM" id="Phobius"/>
    </source>
</evidence>
<feature type="transmembrane region" description="Helical" evidence="7">
    <location>
        <begin position="1036"/>
        <end position="1055"/>
    </location>
</feature>
<dbReference type="InterPro" id="IPR024862">
    <property type="entry name" value="TRPV"/>
</dbReference>
<dbReference type="Proteomes" id="UP000234323">
    <property type="component" value="Unassembled WGS sequence"/>
</dbReference>
<dbReference type="Pfam" id="PF00520">
    <property type="entry name" value="Ion_trans"/>
    <property type="match status" value="1"/>
</dbReference>
<evidence type="ECO:0000259" key="8">
    <source>
        <dbReference type="Pfam" id="PF00520"/>
    </source>
</evidence>
<organism evidence="9 10">
    <name type="scientific">Rhizophagus irregularis</name>
    <dbReference type="NCBI Taxonomy" id="588596"/>
    <lineage>
        <taxon>Eukaryota</taxon>
        <taxon>Fungi</taxon>
        <taxon>Fungi incertae sedis</taxon>
        <taxon>Mucoromycota</taxon>
        <taxon>Glomeromycotina</taxon>
        <taxon>Glomeromycetes</taxon>
        <taxon>Glomerales</taxon>
        <taxon>Glomeraceae</taxon>
        <taxon>Rhizophagus</taxon>
    </lineage>
</organism>
<feature type="domain" description="Ion transport" evidence="8">
    <location>
        <begin position="910"/>
        <end position="1136"/>
    </location>
</feature>
<evidence type="ECO:0000313" key="10">
    <source>
        <dbReference type="Proteomes" id="UP000234323"/>
    </source>
</evidence>
<comment type="subcellular location">
    <subcellularLocation>
        <location evidence="1">Membrane</location>
        <topology evidence="1">Multi-pass membrane protein</topology>
    </subcellularLocation>
</comment>
<keyword evidence="3" id="KW-0677">Repeat</keyword>
<dbReference type="VEuPathDB" id="FungiDB:RhiirFUN_011783"/>
<dbReference type="VEuPathDB" id="FungiDB:FUN_014634"/>
<dbReference type="PANTHER" id="PTHR10582:SF2">
    <property type="entry name" value="INACTIVE"/>
    <property type="match status" value="1"/>
</dbReference>